<dbReference type="AlphaFoldDB" id="A0A7T3ZYW5"/>
<reference evidence="2 3" key="1">
    <citation type="submission" date="2020-12" db="EMBL/GenBank/DDBJ databases">
        <title>FDA dAtabase for Regulatory Grade micrObial Sequences (FDA-ARGOS): Supporting development and validation of Infectious Disease Dx tests.</title>
        <authorList>
            <person name="Sproer C."/>
            <person name="Gronow S."/>
            <person name="Severitt S."/>
            <person name="Schroder I."/>
            <person name="Tallon L."/>
            <person name="Sadzewicz L."/>
            <person name="Zhao X."/>
            <person name="Boylan J."/>
            <person name="Ott S."/>
            <person name="Bowen H."/>
            <person name="Vavikolanu K."/>
            <person name="Mehta A."/>
            <person name="Aluvathingal J."/>
            <person name="Nadendla S."/>
            <person name="Lowell S."/>
            <person name="Myers T."/>
            <person name="Yan Y."/>
            <person name="Sichtig H."/>
        </authorList>
    </citation>
    <scope>NUCLEOTIDE SEQUENCE [LARGE SCALE GENOMIC DNA]</scope>
    <source>
        <strain evidence="2 3">FDAARGOS_990</strain>
    </source>
</reference>
<gene>
    <name evidence="2" type="ORF">I6H47_15490</name>
</gene>
<dbReference type="EMBL" id="CP065989">
    <property type="protein sequence ID" value="QQB14148.1"/>
    <property type="molecule type" value="Genomic_DNA"/>
</dbReference>
<feature type="transmembrane region" description="Helical" evidence="1">
    <location>
        <begin position="35"/>
        <end position="55"/>
    </location>
</feature>
<keyword evidence="1" id="KW-0472">Membrane</keyword>
<organism evidence="2 3">
    <name type="scientific">Brevibacterium casei</name>
    <dbReference type="NCBI Taxonomy" id="33889"/>
    <lineage>
        <taxon>Bacteria</taxon>
        <taxon>Bacillati</taxon>
        <taxon>Actinomycetota</taxon>
        <taxon>Actinomycetes</taxon>
        <taxon>Micrococcales</taxon>
        <taxon>Brevibacteriaceae</taxon>
        <taxon>Brevibacterium</taxon>
    </lineage>
</organism>
<dbReference type="Proteomes" id="UP000595374">
    <property type="component" value="Chromosome"/>
</dbReference>
<keyword evidence="1" id="KW-1133">Transmembrane helix</keyword>
<evidence type="ECO:0000313" key="3">
    <source>
        <dbReference type="Proteomes" id="UP000595374"/>
    </source>
</evidence>
<proteinExistence type="predicted"/>
<accession>A0A7T3ZYW5</accession>
<feature type="transmembrane region" description="Helical" evidence="1">
    <location>
        <begin position="5"/>
        <end position="23"/>
    </location>
</feature>
<sequence>MKLSWLVWALVVVFGSVVTWMLIVHNSSNGLSVRIGSWAQLLAAAGTLGAAALALSTAKENRAQSQKANEALAAATRPQLSLQMLPMMKQRAYLQPNETVYLSISNLSAFVAPRVRVNWNTQDGMPHEAWIDRLLGDPNPEKGLIGEHVSYSGDASTSATVQLGVASNLDEQDNRVRLYYASQFGNGGWMEVHRWEAWNTSSDPEHPAWQHRHTIEAPKWMTLSEMGF</sequence>
<protein>
    <submittedName>
        <fullName evidence="2">Uncharacterized protein</fullName>
    </submittedName>
</protein>
<evidence type="ECO:0000256" key="1">
    <source>
        <dbReference type="SAM" id="Phobius"/>
    </source>
</evidence>
<keyword evidence="1" id="KW-0812">Transmembrane</keyword>
<evidence type="ECO:0000313" key="2">
    <source>
        <dbReference type="EMBL" id="QQB14148.1"/>
    </source>
</evidence>
<dbReference type="RefSeq" id="WP_198499261.1">
    <property type="nucleotide sequence ID" value="NZ_CP065989.1"/>
</dbReference>
<name>A0A7T3ZYW5_9MICO</name>